<proteinExistence type="inferred from homology"/>
<keyword evidence="7 9" id="KW-0067">ATP-binding</keyword>
<organism evidence="10 11">
    <name type="scientific">Catenulispora yoronensis</name>
    <dbReference type="NCBI Taxonomy" id="450799"/>
    <lineage>
        <taxon>Bacteria</taxon>
        <taxon>Bacillati</taxon>
        <taxon>Actinomycetota</taxon>
        <taxon>Actinomycetes</taxon>
        <taxon>Catenulisporales</taxon>
        <taxon>Catenulisporaceae</taxon>
        <taxon>Catenulispora</taxon>
    </lineage>
</organism>
<accession>A0ABN2TTZ6</accession>
<keyword evidence="11" id="KW-1185">Reference proteome</keyword>
<comment type="catalytic activity">
    <reaction evidence="8 9">
        <text>D-gluconate + ATP = 6-phospho-D-gluconate + ADP + H(+)</text>
        <dbReference type="Rhea" id="RHEA:19433"/>
        <dbReference type="ChEBI" id="CHEBI:15378"/>
        <dbReference type="ChEBI" id="CHEBI:18391"/>
        <dbReference type="ChEBI" id="CHEBI:30616"/>
        <dbReference type="ChEBI" id="CHEBI:58759"/>
        <dbReference type="ChEBI" id="CHEBI:456216"/>
        <dbReference type="EC" id="2.7.1.12"/>
    </reaction>
</comment>
<evidence type="ECO:0000256" key="2">
    <source>
        <dbReference type="ARBA" id="ARBA00008420"/>
    </source>
</evidence>
<keyword evidence="6 9" id="KW-0418">Kinase</keyword>
<evidence type="ECO:0000313" key="11">
    <source>
        <dbReference type="Proteomes" id="UP001500751"/>
    </source>
</evidence>
<dbReference type="InterPro" id="IPR006001">
    <property type="entry name" value="Therm_gnt_kin"/>
</dbReference>
<dbReference type="PRINTS" id="PR01100">
    <property type="entry name" value="SHIKIMTKNASE"/>
</dbReference>
<comment type="caution">
    <text evidence="10">The sequence shown here is derived from an EMBL/GenBank/DDBJ whole genome shotgun (WGS) entry which is preliminary data.</text>
</comment>
<keyword evidence="5 9" id="KW-0547">Nucleotide-binding</keyword>
<dbReference type="CDD" id="cd02021">
    <property type="entry name" value="GntK"/>
    <property type="match status" value="1"/>
</dbReference>
<dbReference type="PANTHER" id="PTHR43442">
    <property type="entry name" value="GLUCONOKINASE-RELATED"/>
    <property type="match status" value="1"/>
</dbReference>
<evidence type="ECO:0000256" key="5">
    <source>
        <dbReference type="ARBA" id="ARBA00022741"/>
    </source>
</evidence>
<gene>
    <name evidence="10" type="ORF">GCM10009839_16840</name>
</gene>
<dbReference type="EC" id="2.7.1.12" evidence="3 9"/>
<dbReference type="Pfam" id="PF01202">
    <property type="entry name" value="SKI"/>
    <property type="match status" value="1"/>
</dbReference>
<dbReference type="RefSeq" id="WP_344664944.1">
    <property type="nucleotide sequence ID" value="NZ_BAAAQN010000007.1"/>
</dbReference>
<protein>
    <recommendedName>
        <fullName evidence="3 9">Gluconokinase</fullName>
        <ecNumber evidence="3 9">2.7.1.12</ecNumber>
    </recommendedName>
</protein>
<evidence type="ECO:0000256" key="3">
    <source>
        <dbReference type="ARBA" id="ARBA00012054"/>
    </source>
</evidence>
<name>A0ABN2TTZ6_9ACTN</name>
<evidence type="ECO:0000313" key="10">
    <source>
        <dbReference type="EMBL" id="GAA2020699.1"/>
    </source>
</evidence>
<comment type="pathway">
    <text evidence="1">Carbohydrate acid metabolism.</text>
</comment>
<evidence type="ECO:0000256" key="7">
    <source>
        <dbReference type="ARBA" id="ARBA00022840"/>
    </source>
</evidence>
<dbReference type="InterPro" id="IPR027417">
    <property type="entry name" value="P-loop_NTPase"/>
</dbReference>
<evidence type="ECO:0000256" key="6">
    <source>
        <dbReference type="ARBA" id="ARBA00022777"/>
    </source>
</evidence>
<dbReference type="Proteomes" id="UP001500751">
    <property type="component" value="Unassembled WGS sequence"/>
</dbReference>
<comment type="similarity">
    <text evidence="2 9">Belongs to the gluconokinase GntK/GntV family.</text>
</comment>
<dbReference type="NCBIfam" id="TIGR01313">
    <property type="entry name" value="therm_gnt_kin"/>
    <property type="match status" value="1"/>
</dbReference>
<evidence type="ECO:0000256" key="4">
    <source>
        <dbReference type="ARBA" id="ARBA00022679"/>
    </source>
</evidence>
<dbReference type="InterPro" id="IPR031322">
    <property type="entry name" value="Shikimate/glucono_kinase"/>
</dbReference>
<keyword evidence="4 9" id="KW-0808">Transferase</keyword>
<dbReference type="SUPFAM" id="SSF52540">
    <property type="entry name" value="P-loop containing nucleoside triphosphate hydrolases"/>
    <property type="match status" value="1"/>
</dbReference>
<dbReference type="EMBL" id="BAAAQN010000007">
    <property type="protein sequence ID" value="GAA2020699.1"/>
    <property type="molecule type" value="Genomic_DNA"/>
</dbReference>
<evidence type="ECO:0000256" key="8">
    <source>
        <dbReference type="ARBA" id="ARBA00048090"/>
    </source>
</evidence>
<dbReference type="Gene3D" id="3.40.50.300">
    <property type="entry name" value="P-loop containing nucleotide triphosphate hydrolases"/>
    <property type="match status" value="1"/>
</dbReference>
<evidence type="ECO:0000256" key="1">
    <source>
        <dbReference type="ARBA" id="ARBA00004761"/>
    </source>
</evidence>
<evidence type="ECO:0000256" key="9">
    <source>
        <dbReference type="RuleBase" id="RU363066"/>
    </source>
</evidence>
<dbReference type="PANTHER" id="PTHR43442:SF3">
    <property type="entry name" value="GLUCONOKINASE-RELATED"/>
    <property type="match status" value="1"/>
</dbReference>
<reference evidence="10 11" key="1">
    <citation type="journal article" date="2019" name="Int. J. Syst. Evol. Microbiol.">
        <title>The Global Catalogue of Microorganisms (GCM) 10K type strain sequencing project: providing services to taxonomists for standard genome sequencing and annotation.</title>
        <authorList>
            <consortium name="The Broad Institute Genomics Platform"/>
            <consortium name="The Broad Institute Genome Sequencing Center for Infectious Disease"/>
            <person name="Wu L."/>
            <person name="Ma J."/>
        </authorList>
    </citation>
    <scope>NUCLEOTIDE SEQUENCE [LARGE SCALE GENOMIC DNA]</scope>
    <source>
        <strain evidence="10 11">JCM 16014</strain>
    </source>
</reference>
<sequence>MALPVPPPVVVLTGVAGSGKSTVGKLLASRLDWDWADGDAFHSAENLAKMAARKPLEDADRLPWLDEIGQWIDKESAEDRPAVIACSALKRRYRDRLRAGRPQVRMVYLVVDLKTLHQRMTDRRGHMFHADMLGSQLAALEPPTREEGVLMIRSAGTPELTAEQIIEWERLRSYIPVGGSRRGD</sequence>